<reference evidence="1 2" key="1">
    <citation type="submission" date="2019-05" db="EMBL/GenBank/DDBJ databases">
        <title>Another draft genome of Portunus trituberculatus and its Hox gene families provides insights of decapod evolution.</title>
        <authorList>
            <person name="Jeong J.-H."/>
            <person name="Song I."/>
            <person name="Kim S."/>
            <person name="Choi T."/>
            <person name="Kim D."/>
            <person name="Ryu S."/>
            <person name="Kim W."/>
        </authorList>
    </citation>
    <scope>NUCLEOTIDE SEQUENCE [LARGE SCALE GENOMIC DNA]</scope>
    <source>
        <tissue evidence="1">Muscle</tissue>
    </source>
</reference>
<organism evidence="1 2">
    <name type="scientific">Portunus trituberculatus</name>
    <name type="common">Swimming crab</name>
    <name type="synonym">Neptunus trituberculatus</name>
    <dbReference type="NCBI Taxonomy" id="210409"/>
    <lineage>
        <taxon>Eukaryota</taxon>
        <taxon>Metazoa</taxon>
        <taxon>Ecdysozoa</taxon>
        <taxon>Arthropoda</taxon>
        <taxon>Crustacea</taxon>
        <taxon>Multicrustacea</taxon>
        <taxon>Malacostraca</taxon>
        <taxon>Eumalacostraca</taxon>
        <taxon>Eucarida</taxon>
        <taxon>Decapoda</taxon>
        <taxon>Pleocyemata</taxon>
        <taxon>Brachyura</taxon>
        <taxon>Eubrachyura</taxon>
        <taxon>Portunoidea</taxon>
        <taxon>Portunidae</taxon>
        <taxon>Portuninae</taxon>
        <taxon>Portunus</taxon>
    </lineage>
</organism>
<sequence length="131" mass="14258">MIKLATVVHRPRIVLSNHSKLQNSSAQTNTICRLRLTICRLAAQTIPAGTEDTGVTLHIPAPHGHRIPLLQGEHFLRLLGVASDRLRFSVVDLRVVVVHGGLLCDSAEACPMSGLCLRPDDDYCDSADRSS</sequence>
<proteinExistence type="predicted"/>
<dbReference type="Proteomes" id="UP000324222">
    <property type="component" value="Unassembled WGS sequence"/>
</dbReference>
<evidence type="ECO:0000313" key="1">
    <source>
        <dbReference type="EMBL" id="MPC19396.1"/>
    </source>
</evidence>
<comment type="caution">
    <text evidence="1">The sequence shown here is derived from an EMBL/GenBank/DDBJ whole genome shotgun (WGS) entry which is preliminary data.</text>
</comment>
<protein>
    <submittedName>
        <fullName evidence="1">Uncharacterized protein</fullName>
    </submittedName>
</protein>
<gene>
    <name evidence="1" type="ORF">E2C01_012309</name>
</gene>
<dbReference type="EMBL" id="VSRR010000766">
    <property type="protein sequence ID" value="MPC19396.1"/>
    <property type="molecule type" value="Genomic_DNA"/>
</dbReference>
<evidence type="ECO:0000313" key="2">
    <source>
        <dbReference type="Proteomes" id="UP000324222"/>
    </source>
</evidence>
<name>A0A5B7DE73_PORTR</name>
<keyword evidence="2" id="KW-1185">Reference proteome</keyword>
<accession>A0A5B7DE73</accession>
<dbReference type="AlphaFoldDB" id="A0A5B7DE73"/>